<dbReference type="GO" id="GO:0006304">
    <property type="term" value="P:DNA modification"/>
    <property type="evidence" value="ECO:0007669"/>
    <property type="project" value="InterPro"/>
</dbReference>
<dbReference type="Pfam" id="PF00271">
    <property type="entry name" value="Helicase_C"/>
    <property type="match status" value="1"/>
</dbReference>
<dbReference type="SUPFAM" id="SSF52540">
    <property type="entry name" value="P-loop containing nucleoside triphosphate hydrolases"/>
    <property type="match status" value="2"/>
</dbReference>
<dbReference type="EMBL" id="RBCJ01000001">
    <property type="protein sequence ID" value="RKN83513.1"/>
    <property type="molecule type" value="Genomic_DNA"/>
</dbReference>
<dbReference type="Gene3D" id="3.40.50.150">
    <property type="entry name" value="Vaccinia Virus protein VP39"/>
    <property type="match status" value="1"/>
</dbReference>
<dbReference type="OrthoDB" id="9815272at2"/>
<dbReference type="PROSITE" id="PS51192">
    <property type="entry name" value="HELICASE_ATP_BIND_1"/>
    <property type="match status" value="1"/>
</dbReference>
<name>A0A3B0CC26_9FLAO</name>
<evidence type="ECO:0000259" key="2">
    <source>
        <dbReference type="PROSITE" id="PS51192"/>
    </source>
</evidence>
<dbReference type="SMART" id="SM00487">
    <property type="entry name" value="DEXDc"/>
    <property type="match status" value="1"/>
</dbReference>
<feature type="coiled-coil region" evidence="1">
    <location>
        <begin position="1399"/>
        <end position="1447"/>
    </location>
</feature>
<dbReference type="InterPro" id="IPR014001">
    <property type="entry name" value="Helicase_ATP-bd"/>
</dbReference>
<dbReference type="PRINTS" id="PR00507">
    <property type="entry name" value="N12N6MTFRASE"/>
</dbReference>
<keyword evidence="5" id="KW-1185">Reference proteome</keyword>
<dbReference type="SUPFAM" id="SSF53335">
    <property type="entry name" value="S-adenosyl-L-methionine-dependent methyltransferases"/>
    <property type="match status" value="1"/>
</dbReference>
<feature type="domain" description="Helicase ATP-binding" evidence="2">
    <location>
        <begin position="792"/>
        <end position="1048"/>
    </location>
</feature>
<dbReference type="InterPro" id="IPR029063">
    <property type="entry name" value="SAM-dependent_MTases_sf"/>
</dbReference>
<evidence type="ECO:0008006" key="6">
    <source>
        <dbReference type="Google" id="ProtNLM"/>
    </source>
</evidence>
<gene>
    <name evidence="4" type="ORF">D7Z94_06760</name>
</gene>
<sequence length="1637" mass="188556">MKYSKRKYLDFMVRTIDALHSPETEPHFFINNPGFGNIFDILKNSSYRAEFIKKLDEHFGADYSRTIINSLKSGSLNSFYMPDPIVNAITDYVKNLSHFQPKTILEPSAGNGIFIRSLAKVFPAAKFTAFEKEILTVRILEHNFKFKKNVTIYGVPFENLSQTDATKKYDLVISNIPFGANKIFDPELMGHPLRTGISKNIHSYFIHKSLECLKPSGISVLLCTKNFMDKTKYIPIREHLLKRNNFIGGVRLPDSTFAQENTAIVTDILVFQNNQQIETTLEQTSVNDLFSKSSERQVGESAVQISDYFSEFPERVLGAIEEGGMYNNLDYTVTTHKNLAALAYEITDTLSKFVIQPKMQRRQSVLTALVPTENITKPKFQSAEDGDANTHKLKPGNLVIKHQKVYKIDAEQQLELLVTKPKEFDRISKIVALRDTYFKLLDAPEAEAAKIKDELDYQYDAFHFQYGRLNDKPNYAFATLDIQGPLILELEKPKDGVFIKSDIFDRSIPLKKVEKIAEEIPKKLPLEDAIYYSLNKYNRIDISALEAATQIAEEELIKDALDRQLLFLNPTENGWELAPRFLFLSGTIYKKINAYRKNDFGKFQSYVDKSYIDRTVLSLEKVRPPMTPFEDLDVKLHEPWFPIEYTQAFIYETYGTTVHIAYNDSTSKYMVKVEKADYEYIKKFSVQTEHRYYGFKDILEGALNSTIPYISKGSKQYKRTDKAKMQEIRIKFDLLYKEFNAYIIGKPEIKTRLERIFYDTYDAQVHAKYDGDYLQFEGLRHFTPYKSQKDTVAGIIVNQGLLVNKEVGFGKTLDMALTTQKLKELGLSKKTLVIGLRSTVVQLERELLNAFPMMNLLVAHDKVVSGLAKRNAFFKKIKNCSHDVVLMSHDTFKFIPQSPEIIHEIISEELANLNRDLSVIHEDKYNVGKRVLKGLEQRRENLKATLQQVFFQINSKQSDVVDFEQMGFEHIMVDESHKFKNLMYTTRHNRVAGLNTSQGSERSKNLLVAIRTLQRAKARDFQTTFLSGTPISNSITEVYVLFKYLIPHRMEQMNITSFDQWAQVFANKSYEFEPTVSGDYKVRERFRSFKKMKLLSSLYNEISIIVNGTTHQIDSPKMQLDVHTLKPTPAQLAYFEQIKEFLRTGDSNLLYGNKNYTEDQKSALSLIALHHMRNASIDPRMLSQDLEDPGEAKLRTIASEVYKTYTETASFKGTQAIFSDLGVPKENFNIYDELKRILTEEFGIPNEEVVFIHDFKTDTKRLECFKEVNAGNYRVIIGSTEKLGTGTNIQERLVRIHHVDIPYRPTDIDQRNGRGVRKGNVGAKQYHDNKVVVSFYIVENCTDALMLNNVNIKKNFIEQLTNGTIQFNRLDMGPVNDEGSIDYKTLLAVAKNDPWYLEKEELSKELDELELEKSIFKKNRLEAKNNISFYETELSRADRNIAKLENDIPLWKSVANKEDYWLKLSEVLSQPSSDPIVLGEHLEIRLQALRTKKGEHVIIAMGDAKLMLHVEDETNHQLLVVSPNASYGYGSKRIVKNWHSLADYMYNALSKIPKTLKTRKELAAEYKKSIKANQKVLELHFDKTKKLELVQKRLVEINADLDEKYDTEPEEKEVKKETSIKKTESFGMVRKSQGVSL</sequence>
<accession>A0A3B0CC26</accession>
<feature type="domain" description="Helicase C-terminal" evidence="3">
    <location>
        <begin position="1200"/>
        <end position="1373"/>
    </location>
</feature>
<comment type="caution">
    <text evidence="4">The sequence shown here is derived from an EMBL/GenBank/DDBJ whole genome shotgun (WGS) entry which is preliminary data.</text>
</comment>
<proteinExistence type="predicted"/>
<organism evidence="4 5">
    <name type="scientific">Ulvibacterium marinum</name>
    <dbReference type="NCBI Taxonomy" id="2419782"/>
    <lineage>
        <taxon>Bacteria</taxon>
        <taxon>Pseudomonadati</taxon>
        <taxon>Bacteroidota</taxon>
        <taxon>Flavobacteriia</taxon>
        <taxon>Flavobacteriales</taxon>
        <taxon>Flavobacteriaceae</taxon>
        <taxon>Ulvibacterium</taxon>
    </lineage>
</organism>
<dbReference type="Gene3D" id="3.40.50.300">
    <property type="entry name" value="P-loop containing nucleotide triphosphate hydrolases"/>
    <property type="match status" value="2"/>
</dbReference>
<dbReference type="InterPro" id="IPR011639">
    <property type="entry name" value="MethylTrfase_TaqI-like_dom"/>
</dbReference>
<dbReference type="Proteomes" id="UP000276603">
    <property type="component" value="Unassembled WGS sequence"/>
</dbReference>
<dbReference type="PROSITE" id="PS51194">
    <property type="entry name" value="HELICASE_CTER"/>
    <property type="match status" value="1"/>
</dbReference>
<evidence type="ECO:0000313" key="4">
    <source>
        <dbReference type="EMBL" id="RKN83513.1"/>
    </source>
</evidence>
<dbReference type="RefSeq" id="WP_120710719.1">
    <property type="nucleotide sequence ID" value="NZ_RBCJ01000001.1"/>
</dbReference>
<evidence type="ECO:0000256" key="1">
    <source>
        <dbReference type="SAM" id="Coils"/>
    </source>
</evidence>
<dbReference type="GO" id="GO:0009007">
    <property type="term" value="F:site-specific DNA-methyltransferase (adenine-specific) activity"/>
    <property type="evidence" value="ECO:0007669"/>
    <property type="project" value="UniProtKB-EC"/>
</dbReference>
<dbReference type="Pfam" id="PF07669">
    <property type="entry name" value="Eco57I"/>
    <property type="match status" value="1"/>
</dbReference>
<dbReference type="InterPro" id="IPR001650">
    <property type="entry name" value="Helicase_C-like"/>
</dbReference>
<dbReference type="PANTHER" id="PTHR41313">
    <property type="entry name" value="ADENINE-SPECIFIC METHYLTRANSFERASE"/>
    <property type="match status" value="1"/>
</dbReference>
<protein>
    <recommendedName>
        <fullName evidence="6">DNA methylase</fullName>
    </recommendedName>
</protein>
<dbReference type="PANTHER" id="PTHR41313:SF1">
    <property type="entry name" value="DNA METHYLASE ADENINE-SPECIFIC DOMAIN-CONTAINING PROTEIN"/>
    <property type="match status" value="1"/>
</dbReference>
<keyword evidence="1" id="KW-0175">Coiled coil</keyword>
<evidence type="ECO:0000259" key="3">
    <source>
        <dbReference type="PROSITE" id="PS51194"/>
    </source>
</evidence>
<evidence type="ECO:0000313" key="5">
    <source>
        <dbReference type="Proteomes" id="UP000276603"/>
    </source>
</evidence>
<dbReference type="InterPro" id="IPR027417">
    <property type="entry name" value="P-loop_NTPase"/>
</dbReference>
<dbReference type="SMART" id="SM00490">
    <property type="entry name" value="HELICc"/>
    <property type="match status" value="1"/>
</dbReference>
<reference evidence="4 5" key="1">
    <citation type="submission" date="2018-10" db="EMBL/GenBank/DDBJ databases">
        <title>Ulvibacterium marinum gen. nov., sp. nov., a novel marine bacterium of the family Flavobacteriaceae, isolated from a culture of the green alga Ulva prolifera.</title>
        <authorList>
            <person name="Zhang Z."/>
        </authorList>
    </citation>
    <scope>NUCLEOTIDE SEQUENCE [LARGE SCALE GENOMIC DNA]</scope>
    <source>
        <strain evidence="4 5">CCMM003</strain>
    </source>
</reference>
<dbReference type="CDD" id="cd02440">
    <property type="entry name" value="AdoMet_MTases"/>
    <property type="match status" value="1"/>
</dbReference>
<dbReference type="InterPro" id="IPR052933">
    <property type="entry name" value="DNA_Protect_Modify"/>
</dbReference>